<feature type="transmembrane region" description="Helical" evidence="5">
    <location>
        <begin position="259"/>
        <end position="285"/>
    </location>
</feature>
<comment type="caution">
    <text evidence="7">The sequence shown here is derived from an EMBL/GenBank/DDBJ whole genome shotgun (WGS) entry which is preliminary data.</text>
</comment>
<comment type="subcellular location">
    <subcellularLocation>
        <location evidence="1">Membrane</location>
        <topology evidence="1">Multi-pass membrane protein</topology>
    </subcellularLocation>
</comment>
<keyword evidence="3 5" id="KW-1133">Transmembrane helix</keyword>
<reference evidence="7 8" key="1">
    <citation type="submission" date="2023-11" db="EMBL/GenBank/DDBJ databases">
        <authorList>
            <person name="Val-Calvo J."/>
            <person name="Scortti M."/>
            <person name="Vazquez-Boland J."/>
        </authorList>
    </citation>
    <scope>NUCLEOTIDE SEQUENCE [LARGE SCALE GENOMIC DNA]</scope>
    <source>
        <strain evidence="7 8">PAM 2766</strain>
    </source>
</reference>
<evidence type="ECO:0000256" key="4">
    <source>
        <dbReference type="ARBA" id="ARBA00023136"/>
    </source>
</evidence>
<feature type="transmembrane region" description="Helical" evidence="5">
    <location>
        <begin position="378"/>
        <end position="398"/>
    </location>
</feature>
<evidence type="ECO:0000256" key="3">
    <source>
        <dbReference type="ARBA" id="ARBA00022989"/>
    </source>
</evidence>
<name>A0ABW9FBT3_9NOCA</name>
<evidence type="ECO:0000259" key="6">
    <source>
        <dbReference type="Pfam" id="PF00324"/>
    </source>
</evidence>
<gene>
    <name evidence="7" type="ORF">ABEU20_001566</name>
</gene>
<organism evidence="7 8">
    <name type="scientific">Rhodococcus parequi</name>
    <dbReference type="NCBI Taxonomy" id="3137122"/>
    <lineage>
        <taxon>Bacteria</taxon>
        <taxon>Bacillati</taxon>
        <taxon>Actinomycetota</taxon>
        <taxon>Actinomycetes</taxon>
        <taxon>Mycobacteriales</taxon>
        <taxon>Nocardiaceae</taxon>
        <taxon>Rhodococcus</taxon>
    </lineage>
</organism>
<evidence type="ECO:0000256" key="1">
    <source>
        <dbReference type="ARBA" id="ARBA00004141"/>
    </source>
</evidence>
<feature type="transmembrane region" description="Helical" evidence="5">
    <location>
        <begin position="435"/>
        <end position="452"/>
    </location>
</feature>
<dbReference type="Proteomes" id="UP001629745">
    <property type="component" value="Unassembled WGS sequence"/>
</dbReference>
<dbReference type="Gene3D" id="1.20.1740.10">
    <property type="entry name" value="Amino acid/polyamine transporter I"/>
    <property type="match status" value="1"/>
</dbReference>
<feature type="transmembrane region" description="Helical" evidence="5">
    <location>
        <begin position="348"/>
        <end position="366"/>
    </location>
</feature>
<protein>
    <submittedName>
        <fullName evidence="7">APC family permease</fullName>
    </submittedName>
</protein>
<evidence type="ECO:0000256" key="5">
    <source>
        <dbReference type="SAM" id="Phobius"/>
    </source>
</evidence>
<dbReference type="InterPro" id="IPR004841">
    <property type="entry name" value="AA-permease/SLC12A_dom"/>
</dbReference>
<feature type="transmembrane region" description="Helical" evidence="5">
    <location>
        <begin position="36"/>
        <end position="60"/>
    </location>
</feature>
<feature type="transmembrane region" description="Helical" evidence="5">
    <location>
        <begin position="108"/>
        <end position="129"/>
    </location>
</feature>
<evidence type="ECO:0000313" key="8">
    <source>
        <dbReference type="Proteomes" id="UP001629745"/>
    </source>
</evidence>
<keyword evidence="4 5" id="KW-0472">Membrane</keyword>
<evidence type="ECO:0000313" key="7">
    <source>
        <dbReference type="EMBL" id="MFM1723005.1"/>
    </source>
</evidence>
<sequence>MTAALRAAIARAQEAESPPEQVYSPLRGLGRRRLTLVDLIGQSLSTIAPATGMVFIALWMTAYRPGLGGVLVIAVTTAAVALVAVCITQFTRRLAAAGSLYSFVFQGLGARAALATGTALIVGYLGISISVLSQAAGSLLDIADLLGPGFGGTTSWVATIALLATVVGAVTVRGVRFATRAILVVEALSLVLIVTIMIGTPADVTSAGEPLPSTPVSLLPFLAMLTVLSMAGFESAAFFGPEAKRPLVTVTRTVLVSPVLVGVLFVFAATASLLGHGSVIVGAYFDGTASGASWGVVLAVKTGMTCSWFASTLGCAQAGSRLLYSMGVERVLPPALSRVHHRFRTPHVAVALFTSASLTGAVVYALRAQADSAVFDGVVEVGLVTAYTLVAFASLRFLRRIGEHTVVTRAAAVFVTVLGAGLLACIAVDGTLHDFWMVPATLALVGSSGVVWHEVLRRSRPDSLTTVGAFDSVETSDILPGAGVLVLDEDGRRHIVASGGHDVRRARDGGR</sequence>
<feature type="transmembrane region" description="Helical" evidence="5">
    <location>
        <begin position="149"/>
        <end position="170"/>
    </location>
</feature>
<feature type="transmembrane region" description="Helical" evidence="5">
    <location>
        <begin position="218"/>
        <end position="239"/>
    </location>
</feature>
<keyword evidence="2 5" id="KW-0812">Transmembrane</keyword>
<feature type="transmembrane region" description="Helical" evidence="5">
    <location>
        <begin position="291"/>
        <end position="316"/>
    </location>
</feature>
<dbReference type="PANTHER" id="PTHR42770:SF16">
    <property type="entry name" value="AMINO ACID PERMEASE"/>
    <property type="match status" value="1"/>
</dbReference>
<accession>A0ABW9FBT3</accession>
<feature type="transmembrane region" description="Helical" evidence="5">
    <location>
        <begin position="66"/>
        <end position="87"/>
    </location>
</feature>
<dbReference type="RefSeq" id="WP_420163573.1">
    <property type="nucleotide sequence ID" value="NZ_JBDLNV010000002.1"/>
</dbReference>
<evidence type="ECO:0000256" key="2">
    <source>
        <dbReference type="ARBA" id="ARBA00022692"/>
    </source>
</evidence>
<dbReference type="InterPro" id="IPR050367">
    <property type="entry name" value="APC_superfamily"/>
</dbReference>
<feature type="domain" description="Amino acid permease/ SLC12A" evidence="6">
    <location>
        <begin position="42"/>
        <end position="427"/>
    </location>
</feature>
<dbReference type="EMBL" id="JBDLNV010000002">
    <property type="protein sequence ID" value="MFM1723005.1"/>
    <property type="molecule type" value="Genomic_DNA"/>
</dbReference>
<proteinExistence type="predicted"/>
<dbReference type="PANTHER" id="PTHR42770">
    <property type="entry name" value="AMINO ACID TRANSPORTER-RELATED"/>
    <property type="match status" value="1"/>
</dbReference>
<keyword evidence="8" id="KW-1185">Reference proteome</keyword>
<feature type="transmembrane region" description="Helical" evidence="5">
    <location>
        <begin position="410"/>
        <end position="429"/>
    </location>
</feature>
<dbReference type="Pfam" id="PF00324">
    <property type="entry name" value="AA_permease"/>
    <property type="match status" value="1"/>
</dbReference>
<feature type="transmembrane region" description="Helical" evidence="5">
    <location>
        <begin position="177"/>
        <end position="198"/>
    </location>
</feature>